<proteinExistence type="inferred from homology"/>
<keyword evidence="5" id="KW-0677">Repeat</keyword>
<accession>A0A0W0FHB4</accession>
<dbReference type="Pfam" id="PF13181">
    <property type="entry name" value="TPR_8"/>
    <property type="match status" value="1"/>
</dbReference>
<dbReference type="Pfam" id="PF14559">
    <property type="entry name" value="TPR_19"/>
    <property type="match status" value="1"/>
</dbReference>
<dbReference type="PANTHER" id="PTHR10130">
    <property type="entry name" value="PEROXISOMAL TARGETING SIGNAL 1 RECEPTOR PEX5"/>
    <property type="match status" value="1"/>
</dbReference>
<dbReference type="InterPro" id="IPR019734">
    <property type="entry name" value="TPR_rpt"/>
</dbReference>
<evidence type="ECO:0000256" key="3">
    <source>
        <dbReference type="ARBA" id="ARBA00005348"/>
    </source>
</evidence>
<dbReference type="Proteomes" id="UP000054988">
    <property type="component" value="Unassembled WGS sequence"/>
</dbReference>
<dbReference type="Gene3D" id="1.25.40.10">
    <property type="entry name" value="Tetratricopeptide repeat domain"/>
    <property type="match status" value="1"/>
</dbReference>
<dbReference type="Pfam" id="PF13432">
    <property type="entry name" value="TPR_16"/>
    <property type="match status" value="1"/>
</dbReference>
<dbReference type="PROSITE" id="PS50005">
    <property type="entry name" value="TPR"/>
    <property type="match status" value="4"/>
</dbReference>
<dbReference type="InterPro" id="IPR024111">
    <property type="entry name" value="PEX5/PEX5L"/>
</dbReference>
<feature type="region of interest" description="Disordered" evidence="9">
    <location>
        <begin position="119"/>
        <end position="154"/>
    </location>
</feature>
<keyword evidence="4" id="KW-0963">Cytoplasm</keyword>
<feature type="region of interest" description="Disordered" evidence="9">
    <location>
        <begin position="1"/>
        <end position="25"/>
    </location>
</feature>
<dbReference type="AlphaFoldDB" id="A0A0W0FHB4"/>
<dbReference type="GO" id="GO:0005829">
    <property type="term" value="C:cytosol"/>
    <property type="evidence" value="ECO:0007669"/>
    <property type="project" value="TreeGrafter"/>
</dbReference>
<feature type="repeat" description="TPR" evidence="8">
    <location>
        <begin position="576"/>
        <end position="609"/>
    </location>
</feature>
<dbReference type="eggNOG" id="KOG1125">
    <property type="taxonomic scope" value="Eukaryota"/>
</dbReference>
<feature type="repeat" description="TPR" evidence="8">
    <location>
        <begin position="431"/>
        <end position="464"/>
    </location>
</feature>
<dbReference type="SUPFAM" id="SSF48452">
    <property type="entry name" value="TPR-like"/>
    <property type="match status" value="1"/>
</dbReference>
<dbReference type="SMART" id="SM00028">
    <property type="entry name" value="TPR"/>
    <property type="match status" value="4"/>
</dbReference>
<evidence type="ECO:0000256" key="7">
    <source>
        <dbReference type="ARBA" id="ARBA00023140"/>
    </source>
</evidence>
<comment type="subcellular location">
    <subcellularLocation>
        <location evidence="2">Cytoplasm</location>
    </subcellularLocation>
    <subcellularLocation>
        <location evidence="1">Peroxisome</location>
    </subcellularLocation>
</comment>
<name>A0A0W0FHB4_MONRR</name>
<evidence type="ECO:0008006" key="12">
    <source>
        <dbReference type="Google" id="ProtNLM"/>
    </source>
</evidence>
<evidence type="ECO:0000256" key="4">
    <source>
        <dbReference type="ARBA" id="ARBA00022490"/>
    </source>
</evidence>
<gene>
    <name evidence="10" type="ORF">WG66_11885</name>
</gene>
<evidence type="ECO:0000313" key="11">
    <source>
        <dbReference type="Proteomes" id="UP000054988"/>
    </source>
</evidence>
<comment type="caution">
    <text evidence="10">The sequence shown here is derived from an EMBL/GenBank/DDBJ whole genome shotgun (WGS) entry which is preliminary data.</text>
</comment>
<keyword evidence="7" id="KW-0576">Peroxisome</keyword>
<dbReference type="GO" id="GO:0016560">
    <property type="term" value="P:protein import into peroxisome matrix, docking"/>
    <property type="evidence" value="ECO:0007669"/>
    <property type="project" value="TreeGrafter"/>
</dbReference>
<dbReference type="InterPro" id="IPR011990">
    <property type="entry name" value="TPR-like_helical_dom_sf"/>
</dbReference>
<evidence type="ECO:0000256" key="6">
    <source>
        <dbReference type="ARBA" id="ARBA00022803"/>
    </source>
</evidence>
<dbReference type="PANTHER" id="PTHR10130:SF0">
    <property type="entry name" value="GH08708P"/>
    <property type="match status" value="1"/>
</dbReference>
<dbReference type="EMBL" id="LATX01001986">
    <property type="protein sequence ID" value="KTB35720.1"/>
    <property type="molecule type" value="Genomic_DNA"/>
</dbReference>
<evidence type="ECO:0000256" key="5">
    <source>
        <dbReference type="ARBA" id="ARBA00022737"/>
    </source>
</evidence>
<evidence type="ECO:0000256" key="8">
    <source>
        <dbReference type="PROSITE-ProRule" id="PRU00339"/>
    </source>
</evidence>
<feature type="region of interest" description="Disordered" evidence="9">
    <location>
        <begin position="38"/>
        <end position="60"/>
    </location>
</feature>
<evidence type="ECO:0000256" key="2">
    <source>
        <dbReference type="ARBA" id="ARBA00004496"/>
    </source>
</evidence>
<feature type="repeat" description="TPR" evidence="8">
    <location>
        <begin position="610"/>
        <end position="643"/>
    </location>
</feature>
<dbReference type="GO" id="GO:0005778">
    <property type="term" value="C:peroxisomal membrane"/>
    <property type="evidence" value="ECO:0007669"/>
    <property type="project" value="TreeGrafter"/>
</dbReference>
<feature type="repeat" description="TPR" evidence="8">
    <location>
        <begin position="542"/>
        <end position="575"/>
    </location>
</feature>
<evidence type="ECO:0000256" key="1">
    <source>
        <dbReference type="ARBA" id="ARBA00004275"/>
    </source>
</evidence>
<reference evidence="10 11" key="1">
    <citation type="submission" date="2015-12" db="EMBL/GenBank/DDBJ databases">
        <title>Draft genome sequence of Moniliophthora roreri, the causal agent of frosty pod rot of cacao.</title>
        <authorList>
            <person name="Aime M.C."/>
            <person name="Diaz-Valderrama J.R."/>
            <person name="Kijpornyongpan T."/>
            <person name="Phillips-Mora W."/>
        </authorList>
    </citation>
    <scope>NUCLEOTIDE SEQUENCE [LARGE SCALE GENOMIC DNA]</scope>
    <source>
        <strain evidence="10 11">MCA 2952</strain>
    </source>
</reference>
<protein>
    <recommendedName>
        <fullName evidence="12">Peroxisomal targeting signal receptor</fullName>
    </recommendedName>
</protein>
<comment type="similarity">
    <text evidence="3">Belongs to the peroxisomal targeting signal receptor family.</text>
</comment>
<sequence>MALPMLVGSAECGPSNPLQGLTKRFDQDRGVQQDIFGGARAGASREGFRSQQAGPSATDRNDAAQFFNQSSRTPGFQVLDTFQMGALHGALPHLQDSQLHKASDAGWAADFMLQQPASASTSNTQLASPPSVVHGGELVRSPPPQQSASPIYSSGGVMPWNSGMPTWATRSMPSFAPQINRPVQQVEHSSKSFDYISWDKEFDSHQLLSTTKEHLVISEPMTRSPERPQDADELARTAGLLLDTVREEQNPKFQNSQFMSLMTQLRDRKVVVEGNQFVENTGQTSTDVKGKGKAVDAQPFIYNGTGMGSMSMTGTSSILRDEQSGTLQDDENDTYFRQENAEYTRFWNEMNSMQGVSSRQRSQPWDALQDSWDLFEASEKGIRPVMHYKFQENNPYMRGEARTRHHMIHSDERLESVLELEAVVQHDPSNAQAWFGLGVKQQENEREQKALLALQRAVELDPTHLPSWLALAVSYTNDGYRLGTYESVKEWVMRNGKYRATVQSHLRRCPNPQDASVKERFDSLKNCLVAMVQQSAGDDLDADIQIALGVLFYTEEDYTKAEDCFLAALSVRPNDWLLYNRVGATTANRGQADAALYYYNHALDLNPGYIRARYNLGISYINLRRYAEAAEHILNALQLQEADSTQGSDGMNEDRGITSTTLWDSLKTASLHMERHDLASLCDRRDLEAYRLNLMMM</sequence>
<evidence type="ECO:0000313" key="10">
    <source>
        <dbReference type="EMBL" id="KTB35720.1"/>
    </source>
</evidence>
<dbReference type="GO" id="GO:0005052">
    <property type="term" value="F:peroxisome matrix targeting signal-1 binding"/>
    <property type="evidence" value="ECO:0007669"/>
    <property type="project" value="TreeGrafter"/>
</dbReference>
<keyword evidence="6 8" id="KW-0802">TPR repeat</keyword>
<organism evidence="10 11">
    <name type="scientific">Moniliophthora roreri</name>
    <name type="common">Frosty pod rot fungus</name>
    <name type="synonym">Monilia roreri</name>
    <dbReference type="NCBI Taxonomy" id="221103"/>
    <lineage>
        <taxon>Eukaryota</taxon>
        <taxon>Fungi</taxon>
        <taxon>Dikarya</taxon>
        <taxon>Basidiomycota</taxon>
        <taxon>Agaricomycotina</taxon>
        <taxon>Agaricomycetes</taxon>
        <taxon>Agaricomycetidae</taxon>
        <taxon>Agaricales</taxon>
        <taxon>Marasmiineae</taxon>
        <taxon>Marasmiaceae</taxon>
        <taxon>Moniliophthora</taxon>
    </lineage>
</organism>
<evidence type="ECO:0000256" key="9">
    <source>
        <dbReference type="SAM" id="MobiDB-lite"/>
    </source>
</evidence>
<feature type="compositionally biased region" description="Polar residues" evidence="9">
    <location>
        <begin position="119"/>
        <end position="128"/>
    </location>
</feature>